<proteinExistence type="predicted"/>
<evidence type="ECO:0008006" key="4">
    <source>
        <dbReference type="Google" id="ProtNLM"/>
    </source>
</evidence>
<dbReference type="EMBL" id="JAUQSY010000025">
    <property type="protein sequence ID" value="MDO7877745.1"/>
    <property type="molecule type" value="Genomic_DNA"/>
</dbReference>
<comment type="caution">
    <text evidence="2">The sequence shown here is derived from an EMBL/GenBank/DDBJ whole genome shotgun (WGS) entry which is preliminary data.</text>
</comment>
<evidence type="ECO:0000313" key="3">
    <source>
        <dbReference type="Proteomes" id="UP001176429"/>
    </source>
</evidence>
<name>A0ABT9BHL6_9BACT</name>
<protein>
    <recommendedName>
        <fullName evidence="4">CopG family transcriptional regulator</fullName>
    </recommendedName>
</protein>
<evidence type="ECO:0000313" key="2">
    <source>
        <dbReference type="EMBL" id="MDO7877745.1"/>
    </source>
</evidence>
<dbReference type="Proteomes" id="UP001176429">
    <property type="component" value="Unassembled WGS sequence"/>
</dbReference>
<feature type="region of interest" description="Disordered" evidence="1">
    <location>
        <begin position="143"/>
        <end position="164"/>
    </location>
</feature>
<gene>
    <name evidence="2" type="ORF">Q5H93_23615</name>
</gene>
<keyword evidence="3" id="KW-1185">Reference proteome</keyword>
<reference evidence="2" key="1">
    <citation type="submission" date="2023-07" db="EMBL/GenBank/DDBJ databases">
        <authorList>
            <person name="Kim M.K."/>
        </authorList>
    </citation>
    <scope>NUCLEOTIDE SEQUENCE</scope>
    <source>
        <strain evidence="2">ASUV-10-1</strain>
    </source>
</reference>
<accession>A0ABT9BHL6</accession>
<sequence length="164" mass="17680">MPYLVDPRRTVTVNLDPAEYADLAEDALQAGYASAGTYAKALVLHRGEAPPPIPDRRRDERYARLEGKAEWLLLQYEALSEQVRGLGHAPVLAPLPADGELPRSRPAQDRAVAAAVATAVAQEARKRTQLQARYDRLVAQLAESDAPLAAANPAQGPTPTPDGR</sequence>
<dbReference type="RefSeq" id="WP_305009200.1">
    <property type="nucleotide sequence ID" value="NZ_JAUQSY010000025.1"/>
</dbReference>
<organism evidence="2 3">
    <name type="scientific">Hymenobacter aranciens</name>
    <dbReference type="NCBI Taxonomy" id="3063996"/>
    <lineage>
        <taxon>Bacteria</taxon>
        <taxon>Pseudomonadati</taxon>
        <taxon>Bacteroidota</taxon>
        <taxon>Cytophagia</taxon>
        <taxon>Cytophagales</taxon>
        <taxon>Hymenobacteraceae</taxon>
        <taxon>Hymenobacter</taxon>
    </lineage>
</organism>
<evidence type="ECO:0000256" key="1">
    <source>
        <dbReference type="SAM" id="MobiDB-lite"/>
    </source>
</evidence>